<evidence type="ECO:0000313" key="4">
    <source>
        <dbReference type="EMBL" id="CAI2381658.1"/>
    </source>
</evidence>
<dbReference type="SUPFAM" id="SSF82704">
    <property type="entry name" value="AlbA-like"/>
    <property type="match status" value="1"/>
</dbReference>
<dbReference type="Gene3D" id="3.30.110.20">
    <property type="entry name" value="Alba-like domain"/>
    <property type="match status" value="1"/>
</dbReference>
<dbReference type="EMBL" id="CAMPGE010023759">
    <property type="protein sequence ID" value="CAI2381658.1"/>
    <property type="molecule type" value="Genomic_DNA"/>
</dbReference>
<feature type="domain" description="DNA/RNA-binding protein Alba-like" evidence="3">
    <location>
        <begin position="68"/>
        <end position="111"/>
    </location>
</feature>
<evidence type="ECO:0000313" key="5">
    <source>
        <dbReference type="Proteomes" id="UP001295684"/>
    </source>
</evidence>
<name>A0AAD1XY45_EUPCR</name>
<evidence type="ECO:0000256" key="1">
    <source>
        <dbReference type="ARBA" id="ARBA00022884"/>
    </source>
</evidence>
<gene>
    <name evidence="4" type="ORF">ECRASSUSDP1_LOCUS23116</name>
</gene>
<reference evidence="4" key="1">
    <citation type="submission" date="2023-07" db="EMBL/GenBank/DDBJ databases">
        <authorList>
            <consortium name="AG Swart"/>
            <person name="Singh M."/>
            <person name="Singh A."/>
            <person name="Seah K."/>
            <person name="Emmerich C."/>
        </authorList>
    </citation>
    <scope>NUCLEOTIDE SEQUENCE</scope>
    <source>
        <strain evidence="4">DP1</strain>
    </source>
</reference>
<dbReference type="InterPro" id="IPR036882">
    <property type="entry name" value="Alba-like_dom_sf"/>
</dbReference>
<proteinExistence type="predicted"/>
<feature type="region of interest" description="Disordered" evidence="2">
    <location>
        <begin position="1"/>
        <end position="21"/>
    </location>
</feature>
<dbReference type="Pfam" id="PF01918">
    <property type="entry name" value="Alba"/>
    <property type="match status" value="1"/>
</dbReference>
<comment type="caution">
    <text evidence="4">The sequence shown here is derived from an EMBL/GenBank/DDBJ whole genome shotgun (WGS) entry which is preliminary data.</text>
</comment>
<dbReference type="Proteomes" id="UP001295684">
    <property type="component" value="Unassembled WGS sequence"/>
</dbReference>
<keyword evidence="1" id="KW-0694">RNA-binding</keyword>
<dbReference type="AlphaFoldDB" id="A0AAD1XY45"/>
<feature type="compositionally biased region" description="Basic residues" evidence="2">
    <location>
        <begin position="1"/>
        <end position="13"/>
    </location>
</feature>
<sequence length="178" mass="19679">MAKGKKKSAKKRDIKSEQKSEEVVADKSLNIPLKTEGLAIPKSGLEPSKGSEDLVLKHKVFHMPALANDIYITRNKPLIVYQKRLEKLFFNLNYQAVKVYATGAAINTACKLILYAKRSLGCQKEPRIITYSVPACSTSQQVKAASLAPIEETSTKVISALAVKLLRKEFNSSLSKDK</sequence>
<organism evidence="4 5">
    <name type="scientific">Euplotes crassus</name>
    <dbReference type="NCBI Taxonomy" id="5936"/>
    <lineage>
        <taxon>Eukaryota</taxon>
        <taxon>Sar</taxon>
        <taxon>Alveolata</taxon>
        <taxon>Ciliophora</taxon>
        <taxon>Intramacronucleata</taxon>
        <taxon>Spirotrichea</taxon>
        <taxon>Hypotrichia</taxon>
        <taxon>Euplotida</taxon>
        <taxon>Euplotidae</taxon>
        <taxon>Moneuplotes</taxon>
    </lineage>
</organism>
<dbReference type="GO" id="GO:0003723">
    <property type="term" value="F:RNA binding"/>
    <property type="evidence" value="ECO:0007669"/>
    <property type="project" value="UniProtKB-KW"/>
</dbReference>
<accession>A0AAD1XY45</accession>
<evidence type="ECO:0000259" key="3">
    <source>
        <dbReference type="Pfam" id="PF01918"/>
    </source>
</evidence>
<dbReference type="InterPro" id="IPR002775">
    <property type="entry name" value="DNA/RNA-bd_Alba-like"/>
</dbReference>
<evidence type="ECO:0000256" key="2">
    <source>
        <dbReference type="SAM" id="MobiDB-lite"/>
    </source>
</evidence>
<protein>
    <recommendedName>
        <fullName evidence="3">DNA/RNA-binding protein Alba-like domain-containing protein</fullName>
    </recommendedName>
</protein>
<keyword evidence="5" id="KW-1185">Reference proteome</keyword>